<evidence type="ECO:0000256" key="10">
    <source>
        <dbReference type="ARBA" id="ARBA00023002"/>
    </source>
</evidence>
<evidence type="ECO:0000256" key="13">
    <source>
        <dbReference type="ARBA" id="ARBA00049886"/>
    </source>
</evidence>
<dbReference type="GO" id="GO:0008703">
    <property type="term" value="F:5-amino-6-(5-phosphoribosylamino)uracil reductase activity"/>
    <property type="evidence" value="ECO:0007669"/>
    <property type="project" value="UniProtKB-EC"/>
</dbReference>
<dbReference type="EMBL" id="JAFBCF010000001">
    <property type="protein sequence ID" value="MBM7797126.1"/>
    <property type="molecule type" value="Genomic_DNA"/>
</dbReference>
<dbReference type="EC" id="1.1.1.193" evidence="14"/>
<keyword evidence="14 16" id="KW-0378">Hydrolase</keyword>
<comment type="similarity">
    <text evidence="5 14">In the C-terminal section; belongs to the HTP reductase family.</text>
</comment>
<dbReference type="NCBIfam" id="TIGR00326">
    <property type="entry name" value="eubact_ribD"/>
    <property type="match status" value="1"/>
</dbReference>
<evidence type="ECO:0000313" key="16">
    <source>
        <dbReference type="EMBL" id="MBM7797126.1"/>
    </source>
</evidence>
<dbReference type="InterPro" id="IPR016193">
    <property type="entry name" value="Cytidine_deaminase-like"/>
</dbReference>
<comment type="pathway">
    <text evidence="2 14">Cofactor biosynthesis; riboflavin biosynthesis; 5-amino-6-(D-ribitylamino)uracil from GTP: step 2/4.</text>
</comment>
<dbReference type="GO" id="GO:0008835">
    <property type="term" value="F:diaminohydroxyphosphoribosylaminopyrimidine deaminase activity"/>
    <property type="evidence" value="ECO:0007669"/>
    <property type="project" value="UniProtKB-EC"/>
</dbReference>
<evidence type="ECO:0000256" key="12">
    <source>
        <dbReference type="ARBA" id="ARBA00049861"/>
    </source>
</evidence>
<proteinExistence type="inferred from homology"/>
<evidence type="ECO:0000256" key="2">
    <source>
        <dbReference type="ARBA" id="ARBA00004882"/>
    </source>
</evidence>
<comment type="catalytic activity">
    <reaction evidence="12 14">
        <text>5-amino-6-(5-phospho-D-ribitylamino)uracil + NADP(+) = 5-amino-6-(5-phospho-D-ribosylamino)uracil + NADPH + H(+)</text>
        <dbReference type="Rhea" id="RHEA:17845"/>
        <dbReference type="ChEBI" id="CHEBI:15378"/>
        <dbReference type="ChEBI" id="CHEBI:57783"/>
        <dbReference type="ChEBI" id="CHEBI:58349"/>
        <dbReference type="ChEBI" id="CHEBI:58421"/>
        <dbReference type="ChEBI" id="CHEBI:58453"/>
        <dbReference type="EC" id="1.1.1.193"/>
    </reaction>
</comment>
<dbReference type="PIRSF" id="PIRSF006769">
    <property type="entry name" value="RibD"/>
    <property type="match status" value="1"/>
</dbReference>
<evidence type="ECO:0000313" key="17">
    <source>
        <dbReference type="Proteomes" id="UP000704762"/>
    </source>
</evidence>
<name>A0ABS2RDQ4_9ACTN</name>
<dbReference type="InterPro" id="IPR002734">
    <property type="entry name" value="RibDG_C"/>
</dbReference>
<dbReference type="EC" id="3.5.4.26" evidence="14"/>
<dbReference type="PANTHER" id="PTHR38011">
    <property type="entry name" value="DIHYDROFOLATE REDUCTASE FAMILY PROTEIN (AFU_ORTHOLOGUE AFUA_8G06820)"/>
    <property type="match status" value="1"/>
</dbReference>
<dbReference type="PROSITE" id="PS00903">
    <property type="entry name" value="CYT_DCMP_DEAMINASES_1"/>
    <property type="match status" value="1"/>
</dbReference>
<keyword evidence="10 14" id="KW-0560">Oxidoreductase</keyword>
<dbReference type="CDD" id="cd01284">
    <property type="entry name" value="Riboflavin_deaminase-reductase"/>
    <property type="match status" value="1"/>
</dbReference>
<keyword evidence="8 14" id="KW-0862">Zinc</keyword>
<keyword evidence="9 14" id="KW-0521">NADP</keyword>
<sequence length="357" mass="37306">MNDRIDRHPDQRWMRRALKLAALGPLGDPNPRVGAVIVDAAGDLAGEGFHRGAGTPHAEVEALASAGRRAIDGTAYVTLEPCNHTGRTGPCVQALIGAGVSRVVYAQPDPNATASGGAATLRAAGIEVEEGVQAAAAEQLNAEWTFALRQGRPWVTWKFAATLDGRSAAADGSSQWITGPDARADVHLLRARAGAILVGTGTALRDDPSLTTRLPDGSLQQRQPLRVVMGRRRLPDGARVLDNSAPTLLAQQQDPALTLQQLAVREIRHVWLEGGPTLAAAFVAAGLVDEVVAYLAPALLGAGPPAVGALGIHSIAQALRLHPYDVTTIGPDIRVRATTHAPSPRSTEQEGPGCSPE</sequence>
<comment type="caution">
    <text evidence="16">The sequence shown here is derived from an EMBL/GenBank/DDBJ whole genome shotgun (WGS) entry which is preliminary data.</text>
</comment>
<dbReference type="InterPro" id="IPR050765">
    <property type="entry name" value="Riboflavin_Biosynth_HTPR"/>
</dbReference>
<evidence type="ECO:0000256" key="6">
    <source>
        <dbReference type="ARBA" id="ARBA00022619"/>
    </source>
</evidence>
<dbReference type="InterPro" id="IPR016192">
    <property type="entry name" value="APOBEC/CMP_deaminase_Zn-bd"/>
</dbReference>
<dbReference type="PROSITE" id="PS51747">
    <property type="entry name" value="CYT_DCMP_DEAMINASES_2"/>
    <property type="match status" value="1"/>
</dbReference>
<dbReference type="RefSeq" id="WP_239578792.1">
    <property type="nucleotide sequence ID" value="NZ_BAAAQP010000003.1"/>
</dbReference>
<keyword evidence="17" id="KW-1185">Reference proteome</keyword>
<comment type="cofactor">
    <cofactor evidence="14">
        <name>Zn(2+)</name>
        <dbReference type="ChEBI" id="CHEBI:29105"/>
    </cofactor>
    <text evidence="14">Binds 1 zinc ion.</text>
</comment>
<evidence type="ECO:0000256" key="3">
    <source>
        <dbReference type="ARBA" id="ARBA00004910"/>
    </source>
</evidence>
<reference evidence="16 17" key="1">
    <citation type="submission" date="2021-01" db="EMBL/GenBank/DDBJ databases">
        <title>Sequencing the genomes of 1000 actinobacteria strains.</title>
        <authorList>
            <person name="Klenk H.-P."/>
        </authorList>
    </citation>
    <scope>NUCLEOTIDE SEQUENCE [LARGE SCALE GENOMIC DNA]</scope>
    <source>
        <strain evidence="16 17">DSM 18662</strain>
    </source>
</reference>
<dbReference type="Proteomes" id="UP000704762">
    <property type="component" value="Unassembled WGS sequence"/>
</dbReference>
<comment type="catalytic activity">
    <reaction evidence="13 14">
        <text>2,5-diamino-6-hydroxy-4-(5-phosphoribosylamino)-pyrimidine + H2O + H(+) = 5-amino-6-(5-phospho-D-ribosylamino)uracil + NH4(+)</text>
        <dbReference type="Rhea" id="RHEA:21868"/>
        <dbReference type="ChEBI" id="CHEBI:15377"/>
        <dbReference type="ChEBI" id="CHEBI:15378"/>
        <dbReference type="ChEBI" id="CHEBI:28938"/>
        <dbReference type="ChEBI" id="CHEBI:58453"/>
        <dbReference type="ChEBI" id="CHEBI:58614"/>
        <dbReference type="EC" id="3.5.4.26"/>
    </reaction>
</comment>
<comment type="similarity">
    <text evidence="4 14">In the N-terminal section; belongs to the cytidine and deoxycytidylate deaminase family.</text>
</comment>
<dbReference type="SUPFAM" id="SSF53597">
    <property type="entry name" value="Dihydrofolate reductase-like"/>
    <property type="match status" value="1"/>
</dbReference>
<evidence type="ECO:0000256" key="8">
    <source>
        <dbReference type="ARBA" id="ARBA00022833"/>
    </source>
</evidence>
<dbReference type="PANTHER" id="PTHR38011:SF7">
    <property type="entry name" value="2,5-DIAMINO-6-RIBOSYLAMINO-4(3H)-PYRIMIDINONE 5'-PHOSPHATE REDUCTASE"/>
    <property type="match status" value="1"/>
</dbReference>
<evidence type="ECO:0000256" key="7">
    <source>
        <dbReference type="ARBA" id="ARBA00022723"/>
    </source>
</evidence>
<organism evidence="16 17">
    <name type="scientific">Microlunatus panaciterrae</name>
    <dbReference type="NCBI Taxonomy" id="400768"/>
    <lineage>
        <taxon>Bacteria</taxon>
        <taxon>Bacillati</taxon>
        <taxon>Actinomycetota</taxon>
        <taxon>Actinomycetes</taxon>
        <taxon>Propionibacteriales</taxon>
        <taxon>Propionibacteriaceae</taxon>
        <taxon>Microlunatus</taxon>
    </lineage>
</organism>
<gene>
    <name evidence="16" type="ORF">JOE57_000047</name>
</gene>
<comment type="function">
    <text evidence="1 14">Converts 2,5-diamino-6-(ribosylamino)-4(3h)-pyrimidinone 5'-phosphate into 5-amino-6-(ribosylamino)-2,4(1h,3h)-pyrimidinedione 5'-phosphate.</text>
</comment>
<evidence type="ECO:0000259" key="15">
    <source>
        <dbReference type="PROSITE" id="PS51747"/>
    </source>
</evidence>
<evidence type="ECO:0000256" key="5">
    <source>
        <dbReference type="ARBA" id="ARBA00007417"/>
    </source>
</evidence>
<dbReference type="Pfam" id="PF00383">
    <property type="entry name" value="dCMP_cyt_deam_1"/>
    <property type="match status" value="1"/>
</dbReference>
<dbReference type="InterPro" id="IPR024072">
    <property type="entry name" value="DHFR-like_dom_sf"/>
</dbReference>
<evidence type="ECO:0000256" key="9">
    <source>
        <dbReference type="ARBA" id="ARBA00022857"/>
    </source>
</evidence>
<dbReference type="InterPro" id="IPR002125">
    <property type="entry name" value="CMP_dCMP_dom"/>
</dbReference>
<evidence type="ECO:0000256" key="4">
    <source>
        <dbReference type="ARBA" id="ARBA00005259"/>
    </source>
</evidence>
<dbReference type="Gene3D" id="3.40.140.10">
    <property type="entry name" value="Cytidine Deaminase, domain 2"/>
    <property type="match status" value="1"/>
</dbReference>
<evidence type="ECO:0000256" key="11">
    <source>
        <dbReference type="ARBA" id="ARBA00023268"/>
    </source>
</evidence>
<accession>A0ABS2RDQ4</accession>
<keyword evidence="11" id="KW-0511">Multifunctional enzyme</keyword>
<evidence type="ECO:0000256" key="1">
    <source>
        <dbReference type="ARBA" id="ARBA00002151"/>
    </source>
</evidence>
<evidence type="ECO:0000256" key="14">
    <source>
        <dbReference type="PIRNR" id="PIRNR006769"/>
    </source>
</evidence>
<dbReference type="SUPFAM" id="SSF53927">
    <property type="entry name" value="Cytidine deaminase-like"/>
    <property type="match status" value="1"/>
</dbReference>
<feature type="domain" description="CMP/dCMP-type deaminase" evidence="15">
    <location>
        <begin position="8"/>
        <end position="129"/>
    </location>
</feature>
<keyword evidence="7 14" id="KW-0479">Metal-binding</keyword>
<dbReference type="Pfam" id="PF01872">
    <property type="entry name" value="RibD_C"/>
    <property type="match status" value="1"/>
</dbReference>
<protein>
    <recommendedName>
        <fullName evidence="14">Riboflavin biosynthesis protein RibD</fullName>
    </recommendedName>
    <domain>
        <recommendedName>
            <fullName evidence="14">Diaminohydroxyphosphoribosylaminopyrimidine deaminase</fullName>
            <shortName evidence="14">DRAP deaminase</shortName>
            <ecNumber evidence="14">3.5.4.26</ecNumber>
        </recommendedName>
        <alternativeName>
            <fullName evidence="14">Riboflavin-specific deaminase</fullName>
        </alternativeName>
    </domain>
    <domain>
        <recommendedName>
            <fullName evidence="14">5-amino-6-(5-phosphoribosylamino)uracil reductase</fullName>
            <ecNumber evidence="14">1.1.1.193</ecNumber>
        </recommendedName>
        <alternativeName>
            <fullName evidence="14">HTP reductase</fullName>
        </alternativeName>
    </domain>
</protein>
<comment type="pathway">
    <text evidence="3 14">Cofactor biosynthesis; riboflavin biosynthesis; 5-amino-6-(D-ribitylamino)uracil from GTP: step 3/4.</text>
</comment>
<dbReference type="Gene3D" id="3.40.430.10">
    <property type="entry name" value="Dihydrofolate Reductase, subunit A"/>
    <property type="match status" value="2"/>
</dbReference>
<keyword evidence="6 14" id="KW-0686">Riboflavin biosynthesis</keyword>
<dbReference type="InterPro" id="IPR004794">
    <property type="entry name" value="Eubact_RibD"/>
</dbReference>